<evidence type="ECO:0000256" key="2">
    <source>
        <dbReference type="ARBA" id="ARBA00008276"/>
    </source>
</evidence>
<name>A0A1T4LLA2_9FIRM</name>
<dbReference type="GO" id="GO:0046872">
    <property type="term" value="F:metal ion binding"/>
    <property type="evidence" value="ECO:0007669"/>
    <property type="project" value="UniProtKB-KW"/>
</dbReference>
<dbReference type="AlphaFoldDB" id="A0A1T4LLA2"/>
<sequence>MNYEEALAFIHGAHKFGKKNNLENVYRFMDFLGNPQENIKFIHIAGTNGKGSTSILLHNILKEQGYQVGLYISPYLEEFTERIQINGKHIDKESLASITFQVKKAIENMVLQGYDHPTEFEIVTGIAFLYFYEKKVDFVVLEVGLGGRLDATNVIANSEVSIITSIGYDHMAELGNSLPEIAKEKAGIIKNKGRVVVYPQMEEVVQVIRERALKKRAEVFLVKRESILHKKKSIEGQIFSYEGELLSFPNIETKLLGEHQLYNIATVLKAIEVLMKRGYEITNQAILDGIKKTFWPGRFEILSKNPYIILDGAHNSQGAEIFYRTIREYFPNKQIILALGILRDKNVDEMLKIFLPLAKEVITLTPNNPRAMTSIELSEKIQSMNFNRPVQAINSIEQMVAYIKQIKKEEIIAFTGSLYMIGEVRKNLKGL</sequence>
<evidence type="ECO:0000256" key="1">
    <source>
        <dbReference type="ARBA" id="ARBA00001946"/>
    </source>
</evidence>
<keyword evidence="5" id="KW-0479">Metal-binding</keyword>
<dbReference type="NCBIfam" id="TIGR01499">
    <property type="entry name" value="folC"/>
    <property type="match status" value="1"/>
</dbReference>
<dbReference type="GO" id="GO:0008841">
    <property type="term" value="F:dihydrofolate synthase activity"/>
    <property type="evidence" value="ECO:0007669"/>
    <property type="project" value="TreeGrafter"/>
</dbReference>
<proteinExistence type="inferred from homology"/>
<gene>
    <name evidence="14" type="ORF">SAMN02745973_01018</name>
</gene>
<keyword evidence="4 11" id="KW-0436">Ligase</keyword>
<evidence type="ECO:0000256" key="8">
    <source>
        <dbReference type="ARBA" id="ARBA00022842"/>
    </source>
</evidence>
<evidence type="ECO:0000313" key="15">
    <source>
        <dbReference type="Proteomes" id="UP000196365"/>
    </source>
</evidence>
<comment type="catalytic activity">
    <reaction evidence="10">
        <text>(6S)-5,6,7,8-tetrahydrofolyl-(gamma-L-Glu)(n) + L-glutamate + ATP = (6S)-5,6,7,8-tetrahydrofolyl-(gamma-L-Glu)(n+1) + ADP + phosphate + H(+)</text>
        <dbReference type="Rhea" id="RHEA:10580"/>
        <dbReference type="Rhea" id="RHEA-COMP:14738"/>
        <dbReference type="Rhea" id="RHEA-COMP:14740"/>
        <dbReference type="ChEBI" id="CHEBI:15378"/>
        <dbReference type="ChEBI" id="CHEBI:29985"/>
        <dbReference type="ChEBI" id="CHEBI:30616"/>
        <dbReference type="ChEBI" id="CHEBI:43474"/>
        <dbReference type="ChEBI" id="CHEBI:141005"/>
        <dbReference type="ChEBI" id="CHEBI:456216"/>
        <dbReference type="EC" id="6.3.2.17"/>
    </reaction>
</comment>
<comment type="cofactor">
    <cofactor evidence="1">
        <name>Mg(2+)</name>
        <dbReference type="ChEBI" id="CHEBI:18420"/>
    </cofactor>
</comment>
<dbReference type="InterPro" id="IPR004101">
    <property type="entry name" value="Mur_ligase_C"/>
</dbReference>
<dbReference type="PROSITE" id="PS01012">
    <property type="entry name" value="FOLYLPOLYGLU_SYNT_2"/>
    <property type="match status" value="1"/>
</dbReference>
<dbReference type="Gene3D" id="3.90.190.20">
    <property type="entry name" value="Mur ligase, C-terminal domain"/>
    <property type="match status" value="1"/>
</dbReference>
<dbReference type="Gene3D" id="3.40.1190.10">
    <property type="entry name" value="Mur-like, catalytic domain"/>
    <property type="match status" value="1"/>
</dbReference>
<keyword evidence="6 11" id="KW-0547">Nucleotide-binding</keyword>
<reference evidence="14 15" key="1">
    <citation type="submission" date="2017-02" db="EMBL/GenBank/DDBJ databases">
        <authorList>
            <person name="Peterson S.W."/>
        </authorList>
    </citation>
    <scope>NUCLEOTIDE SEQUENCE [LARGE SCALE GENOMIC DNA]</scope>
    <source>
        <strain evidence="14 15">DSM 15102</strain>
    </source>
</reference>
<evidence type="ECO:0000313" key="14">
    <source>
        <dbReference type="EMBL" id="SJZ55416.1"/>
    </source>
</evidence>
<dbReference type="EMBL" id="FUWV01000004">
    <property type="protein sequence ID" value="SJZ55416.1"/>
    <property type="molecule type" value="Genomic_DNA"/>
</dbReference>
<dbReference type="Proteomes" id="UP000196365">
    <property type="component" value="Unassembled WGS sequence"/>
</dbReference>
<dbReference type="Pfam" id="PF02875">
    <property type="entry name" value="Mur_ligase_C"/>
    <property type="match status" value="1"/>
</dbReference>
<dbReference type="InterPro" id="IPR001645">
    <property type="entry name" value="Folylpolyglutamate_synth"/>
</dbReference>
<dbReference type="Pfam" id="PF08245">
    <property type="entry name" value="Mur_ligase_M"/>
    <property type="match status" value="1"/>
</dbReference>
<dbReference type="InterPro" id="IPR013221">
    <property type="entry name" value="Mur_ligase_cen"/>
</dbReference>
<keyword evidence="8" id="KW-0460">Magnesium</keyword>
<dbReference type="EC" id="6.3.2.17" evidence="3"/>
<protein>
    <recommendedName>
        <fullName evidence="3">tetrahydrofolate synthase</fullName>
        <ecNumber evidence="3">6.3.2.17</ecNumber>
    </recommendedName>
    <alternativeName>
        <fullName evidence="9">Tetrahydrofolylpolyglutamate synthase</fullName>
    </alternativeName>
</protein>
<dbReference type="OrthoDB" id="9809356at2"/>
<evidence type="ECO:0000256" key="9">
    <source>
        <dbReference type="ARBA" id="ARBA00030592"/>
    </source>
</evidence>
<dbReference type="GO" id="GO:0005524">
    <property type="term" value="F:ATP binding"/>
    <property type="evidence" value="ECO:0007669"/>
    <property type="project" value="UniProtKB-KW"/>
</dbReference>
<dbReference type="GO" id="GO:0005737">
    <property type="term" value="C:cytoplasm"/>
    <property type="evidence" value="ECO:0007669"/>
    <property type="project" value="TreeGrafter"/>
</dbReference>
<evidence type="ECO:0000256" key="11">
    <source>
        <dbReference type="PIRNR" id="PIRNR001563"/>
    </source>
</evidence>
<evidence type="ECO:0000256" key="4">
    <source>
        <dbReference type="ARBA" id="ARBA00022598"/>
    </source>
</evidence>
<evidence type="ECO:0000256" key="6">
    <source>
        <dbReference type="ARBA" id="ARBA00022741"/>
    </source>
</evidence>
<accession>A0A1T4LLA2</accession>
<dbReference type="GO" id="GO:0004326">
    <property type="term" value="F:tetrahydrofolylpolyglutamate synthase activity"/>
    <property type="evidence" value="ECO:0007669"/>
    <property type="project" value="UniProtKB-EC"/>
</dbReference>
<dbReference type="PIRSF" id="PIRSF001563">
    <property type="entry name" value="Folylpolyglu_synth"/>
    <property type="match status" value="1"/>
</dbReference>
<evidence type="ECO:0000256" key="10">
    <source>
        <dbReference type="ARBA" id="ARBA00047493"/>
    </source>
</evidence>
<dbReference type="PANTHER" id="PTHR11136">
    <property type="entry name" value="FOLYLPOLYGLUTAMATE SYNTHASE-RELATED"/>
    <property type="match status" value="1"/>
</dbReference>
<dbReference type="SUPFAM" id="SSF53623">
    <property type="entry name" value="MurD-like peptide ligases, catalytic domain"/>
    <property type="match status" value="1"/>
</dbReference>
<dbReference type="InterPro" id="IPR018109">
    <property type="entry name" value="Folylpolyglutamate_synth_CS"/>
</dbReference>
<dbReference type="InterPro" id="IPR036565">
    <property type="entry name" value="Mur-like_cat_sf"/>
</dbReference>
<dbReference type="PANTHER" id="PTHR11136:SF0">
    <property type="entry name" value="DIHYDROFOLATE SYNTHETASE-RELATED"/>
    <property type="match status" value="1"/>
</dbReference>
<dbReference type="FunFam" id="3.40.1190.10:FF:000011">
    <property type="entry name" value="Folylpolyglutamate synthase/dihydrofolate synthase"/>
    <property type="match status" value="1"/>
</dbReference>
<feature type="domain" description="Mur ligase central" evidence="13">
    <location>
        <begin position="44"/>
        <end position="268"/>
    </location>
</feature>
<evidence type="ECO:0000259" key="12">
    <source>
        <dbReference type="Pfam" id="PF02875"/>
    </source>
</evidence>
<evidence type="ECO:0000256" key="3">
    <source>
        <dbReference type="ARBA" id="ARBA00013025"/>
    </source>
</evidence>
<comment type="similarity">
    <text evidence="2 11">Belongs to the folylpolyglutamate synthase family.</text>
</comment>
<evidence type="ECO:0000259" key="13">
    <source>
        <dbReference type="Pfam" id="PF08245"/>
    </source>
</evidence>
<keyword evidence="7 11" id="KW-0067">ATP-binding</keyword>
<evidence type="ECO:0000256" key="7">
    <source>
        <dbReference type="ARBA" id="ARBA00022840"/>
    </source>
</evidence>
<organism evidence="14 15">
    <name type="scientific">Garciella nitratireducens DSM 15102</name>
    <dbReference type="NCBI Taxonomy" id="1121911"/>
    <lineage>
        <taxon>Bacteria</taxon>
        <taxon>Bacillati</taxon>
        <taxon>Bacillota</taxon>
        <taxon>Clostridia</taxon>
        <taxon>Eubacteriales</taxon>
        <taxon>Eubacteriaceae</taxon>
        <taxon>Garciella</taxon>
    </lineage>
</organism>
<dbReference type="InterPro" id="IPR036615">
    <property type="entry name" value="Mur_ligase_C_dom_sf"/>
</dbReference>
<dbReference type="RefSeq" id="WP_087678473.1">
    <property type="nucleotide sequence ID" value="NZ_FUWV01000004.1"/>
</dbReference>
<evidence type="ECO:0000256" key="5">
    <source>
        <dbReference type="ARBA" id="ARBA00022723"/>
    </source>
</evidence>
<keyword evidence="15" id="KW-1185">Reference proteome</keyword>
<feature type="domain" description="Mur ligase C-terminal" evidence="12">
    <location>
        <begin position="297"/>
        <end position="417"/>
    </location>
</feature>
<dbReference type="SUPFAM" id="SSF53244">
    <property type="entry name" value="MurD-like peptide ligases, peptide-binding domain"/>
    <property type="match status" value="1"/>
</dbReference>
<dbReference type="PROSITE" id="PS01011">
    <property type="entry name" value="FOLYLPOLYGLU_SYNT_1"/>
    <property type="match status" value="1"/>
</dbReference>